<protein>
    <submittedName>
        <fullName evidence="3">Uncharacterized protein LOC120263748 isoform X2</fullName>
    </submittedName>
</protein>
<keyword evidence="2" id="KW-1185">Reference proteome</keyword>
<dbReference type="PANTHER" id="PTHR33735:SF2">
    <property type="entry name" value="OS09G0468900 PROTEIN"/>
    <property type="match status" value="1"/>
</dbReference>
<keyword evidence="1" id="KW-0175">Coiled coil</keyword>
<name>A0AB40BJW4_DIOCR</name>
<accession>A0AB40BJW4</accession>
<proteinExistence type="predicted"/>
<evidence type="ECO:0000313" key="3">
    <source>
        <dbReference type="RefSeq" id="XP_039127658.1"/>
    </source>
</evidence>
<dbReference type="GeneID" id="120263748"/>
<dbReference type="PANTHER" id="PTHR33735">
    <property type="entry name" value="EXPRESSED PROTEIN"/>
    <property type="match status" value="1"/>
</dbReference>
<feature type="coiled-coil region" evidence="1">
    <location>
        <begin position="89"/>
        <end position="120"/>
    </location>
</feature>
<reference evidence="3" key="1">
    <citation type="submission" date="2025-08" db="UniProtKB">
        <authorList>
            <consortium name="RefSeq"/>
        </authorList>
    </citation>
    <scope>IDENTIFICATION</scope>
</reference>
<evidence type="ECO:0000313" key="2">
    <source>
        <dbReference type="Proteomes" id="UP001515500"/>
    </source>
</evidence>
<sequence length="178" mass="19526">MAQTLLHPLISPPNLKLFSSCKSRPQSPIVSIRKLQSLVLQASKDDAEVRNSDVLSSSNPLLSLINAPSWVTWLTSASVVLSIPFYRRIRKAQDQVEVMVDKVADEMENVAEKVEKISADMAEALPEGTLKEMVLNVEKTAVAVEEGAKKTHILIEKLDKIEAKVDELVDPLAKGKAA</sequence>
<organism evidence="2 3">
    <name type="scientific">Dioscorea cayennensis subsp. rotundata</name>
    <name type="common">White Guinea yam</name>
    <name type="synonym">Dioscorea rotundata</name>
    <dbReference type="NCBI Taxonomy" id="55577"/>
    <lineage>
        <taxon>Eukaryota</taxon>
        <taxon>Viridiplantae</taxon>
        <taxon>Streptophyta</taxon>
        <taxon>Embryophyta</taxon>
        <taxon>Tracheophyta</taxon>
        <taxon>Spermatophyta</taxon>
        <taxon>Magnoliopsida</taxon>
        <taxon>Liliopsida</taxon>
        <taxon>Dioscoreales</taxon>
        <taxon>Dioscoreaceae</taxon>
        <taxon>Dioscorea</taxon>
    </lineage>
</organism>
<dbReference type="Proteomes" id="UP001515500">
    <property type="component" value="Chromosome 6"/>
</dbReference>
<dbReference type="AlphaFoldDB" id="A0AB40BJW4"/>
<evidence type="ECO:0000256" key="1">
    <source>
        <dbReference type="SAM" id="Coils"/>
    </source>
</evidence>
<dbReference type="RefSeq" id="XP_039127658.1">
    <property type="nucleotide sequence ID" value="XM_039271724.1"/>
</dbReference>
<gene>
    <name evidence="3" type="primary">LOC120263748</name>
</gene>